<protein>
    <submittedName>
        <fullName evidence="5">Helix-turn-helix domain-containing protein</fullName>
    </submittedName>
</protein>
<dbReference type="Proteomes" id="UP000198519">
    <property type="component" value="Unassembled WGS sequence"/>
</dbReference>
<dbReference type="OrthoDB" id="282744at2"/>
<dbReference type="GO" id="GO:0009893">
    <property type="term" value="P:positive regulation of metabolic process"/>
    <property type="evidence" value="ECO:0007669"/>
    <property type="project" value="UniProtKB-ARBA"/>
</dbReference>
<dbReference type="Gene3D" id="1.10.10.60">
    <property type="entry name" value="Homeodomain-like"/>
    <property type="match status" value="1"/>
</dbReference>
<dbReference type="AlphaFoldDB" id="A0A1I4THS9"/>
<accession>A0A1I4THS9</accession>
<dbReference type="GO" id="GO:0003700">
    <property type="term" value="F:DNA-binding transcription factor activity"/>
    <property type="evidence" value="ECO:0007669"/>
    <property type="project" value="InterPro"/>
</dbReference>
<reference evidence="6" key="1">
    <citation type="submission" date="2016-10" db="EMBL/GenBank/DDBJ databases">
        <authorList>
            <person name="Varghese N."/>
            <person name="Submissions S."/>
        </authorList>
    </citation>
    <scope>NUCLEOTIDE SEQUENCE [LARGE SCALE GENOMIC DNA]</scope>
    <source>
        <strain evidence="6">CGMCC 1.7061</strain>
    </source>
</reference>
<evidence type="ECO:0000256" key="3">
    <source>
        <dbReference type="ARBA" id="ARBA00023163"/>
    </source>
</evidence>
<dbReference type="SUPFAM" id="SSF46689">
    <property type="entry name" value="Homeodomain-like"/>
    <property type="match status" value="1"/>
</dbReference>
<evidence type="ECO:0000313" key="6">
    <source>
        <dbReference type="Proteomes" id="UP000198519"/>
    </source>
</evidence>
<evidence type="ECO:0000256" key="1">
    <source>
        <dbReference type="ARBA" id="ARBA00023015"/>
    </source>
</evidence>
<dbReference type="PANTHER" id="PTHR47893">
    <property type="entry name" value="REGULATORY PROTEIN PCHR"/>
    <property type="match status" value="1"/>
</dbReference>
<organism evidence="5 6">
    <name type="scientific">Marinobacter zhejiangensis</name>
    <dbReference type="NCBI Taxonomy" id="488535"/>
    <lineage>
        <taxon>Bacteria</taxon>
        <taxon>Pseudomonadati</taxon>
        <taxon>Pseudomonadota</taxon>
        <taxon>Gammaproteobacteria</taxon>
        <taxon>Pseudomonadales</taxon>
        <taxon>Marinobacteraceae</taxon>
        <taxon>Marinobacter</taxon>
    </lineage>
</organism>
<sequence length="323" mass="35950">MPDRHDLSRTTSESLPTHKIDMAGGSLFEVPGVRGRMERLEFPSGLTLYRLEFEALEDCALQMQGRFDEPWIGSAFHIQGRSKMVLPNGQSHRLDPEVALLMRVDSSGTCFHLKAGELVRHIGAATTLRALSQRYGGTLPEDLGDFMSAYGSACHISAVSPSSRLRNLASLLFTPQTDGSCRNLMLEGYAGVFLAETIELHCSEPEPRPVFALWEEQALADLLQWIKRSLAQPLSVPALAEKAGLKDSRLDQLFRHTLDKSCAEFIRHERMDLAHTLLRDGNHPVKAVAARSGYNHVSNFSRAYKAHYGETPARTLRRAQTGR</sequence>
<dbReference type="PROSITE" id="PS00041">
    <property type="entry name" value="HTH_ARAC_FAMILY_1"/>
    <property type="match status" value="1"/>
</dbReference>
<dbReference type="Pfam" id="PF12833">
    <property type="entry name" value="HTH_18"/>
    <property type="match status" value="1"/>
</dbReference>
<dbReference type="InterPro" id="IPR009057">
    <property type="entry name" value="Homeodomain-like_sf"/>
</dbReference>
<evidence type="ECO:0000313" key="5">
    <source>
        <dbReference type="EMBL" id="SFM76274.1"/>
    </source>
</evidence>
<dbReference type="PANTHER" id="PTHR47893:SF1">
    <property type="entry name" value="REGULATORY PROTEIN PCHR"/>
    <property type="match status" value="1"/>
</dbReference>
<proteinExistence type="predicted"/>
<keyword evidence="1" id="KW-0805">Transcription regulation</keyword>
<dbReference type="STRING" id="488535.SAMN04487963_3637"/>
<keyword evidence="3" id="KW-0804">Transcription</keyword>
<dbReference type="InterPro" id="IPR018062">
    <property type="entry name" value="HTH_AraC-typ_CS"/>
</dbReference>
<name>A0A1I4THS9_9GAMM</name>
<dbReference type="EMBL" id="FOUE01000007">
    <property type="protein sequence ID" value="SFM76274.1"/>
    <property type="molecule type" value="Genomic_DNA"/>
</dbReference>
<keyword evidence="2" id="KW-0238">DNA-binding</keyword>
<dbReference type="SMART" id="SM00342">
    <property type="entry name" value="HTH_ARAC"/>
    <property type="match status" value="1"/>
</dbReference>
<dbReference type="InterPro" id="IPR053142">
    <property type="entry name" value="PchR_regulatory_protein"/>
</dbReference>
<evidence type="ECO:0000259" key="4">
    <source>
        <dbReference type="PROSITE" id="PS01124"/>
    </source>
</evidence>
<feature type="domain" description="HTH araC/xylS-type" evidence="4">
    <location>
        <begin position="220"/>
        <end position="318"/>
    </location>
</feature>
<dbReference type="PROSITE" id="PS01124">
    <property type="entry name" value="HTH_ARAC_FAMILY_2"/>
    <property type="match status" value="1"/>
</dbReference>
<evidence type="ECO:0000256" key="2">
    <source>
        <dbReference type="ARBA" id="ARBA00023125"/>
    </source>
</evidence>
<gene>
    <name evidence="5" type="ORF">SAMN04487963_3637</name>
</gene>
<dbReference type="InterPro" id="IPR018060">
    <property type="entry name" value="HTH_AraC"/>
</dbReference>
<dbReference type="RefSeq" id="WP_092026581.1">
    <property type="nucleotide sequence ID" value="NZ_FOUE01000007.1"/>
</dbReference>
<dbReference type="GO" id="GO:0043565">
    <property type="term" value="F:sequence-specific DNA binding"/>
    <property type="evidence" value="ECO:0007669"/>
    <property type="project" value="InterPro"/>
</dbReference>
<keyword evidence="6" id="KW-1185">Reference proteome</keyword>